<dbReference type="InterPro" id="IPR036249">
    <property type="entry name" value="Thioredoxin-like_sf"/>
</dbReference>
<dbReference type="Proteomes" id="UP000654075">
    <property type="component" value="Unassembled WGS sequence"/>
</dbReference>
<dbReference type="EMBL" id="CAJNNV010022223">
    <property type="protein sequence ID" value="CAE8607945.1"/>
    <property type="molecule type" value="Genomic_DNA"/>
</dbReference>
<dbReference type="InterPro" id="IPR036397">
    <property type="entry name" value="RNaseH_sf"/>
</dbReference>
<evidence type="ECO:0000256" key="2">
    <source>
        <dbReference type="SAM" id="SignalP"/>
    </source>
</evidence>
<dbReference type="GO" id="GO:0016209">
    <property type="term" value="F:antioxidant activity"/>
    <property type="evidence" value="ECO:0007669"/>
    <property type="project" value="InterPro"/>
</dbReference>
<evidence type="ECO:0000256" key="1">
    <source>
        <dbReference type="SAM" id="MobiDB-lite"/>
    </source>
</evidence>
<dbReference type="InterPro" id="IPR036174">
    <property type="entry name" value="Znf_Sec23_Sec24_sf"/>
</dbReference>
<dbReference type="GO" id="GO:0008270">
    <property type="term" value="F:zinc ion binding"/>
    <property type="evidence" value="ECO:0007669"/>
    <property type="project" value="InterPro"/>
</dbReference>
<dbReference type="GO" id="GO:0003677">
    <property type="term" value="F:DNA binding"/>
    <property type="evidence" value="ECO:0007669"/>
    <property type="project" value="InterPro"/>
</dbReference>
<evidence type="ECO:0000313" key="6">
    <source>
        <dbReference type="EMBL" id="CAE8607945.1"/>
    </source>
</evidence>
<dbReference type="OrthoDB" id="6767711at2759"/>
<dbReference type="PANTHER" id="PTHR13803:SF4">
    <property type="entry name" value="SECRETORY 24CD, ISOFORM C"/>
    <property type="match status" value="1"/>
</dbReference>
<feature type="signal peptide" evidence="2">
    <location>
        <begin position="1"/>
        <end position="21"/>
    </location>
</feature>
<dbReference type="Gene3D" id="2.30.30.380">
    <property type="entry name" value="Zn-finger domain of Sec23/24"/>
    <property type="match status" value="1"/>
</dbReference>
<organism evidence="6 7">
    <name type="scientific">Polarella glacialis</name>
    <name type="common">Dinoflagellate</name>
    <dbReference type="NCBI Taxonomy" id="89957"/>
    <lineage>
        <taxon>Eukaryota</taxon>
        <taxon>Sar</taxon>
        <taxon>Alveolata</taxon>
        <taxon>Dinophyceae</taxon>
        <taxon>Suessiales</taxon>
        <taxon>Suessiaceae</taxon>
        <taxon>Polarella</taxon>
    </lineage>
</organism>
<dbReference type="InterPro" id="IPR050550">
    <property type="entry name" value="SEC23_SEC24_subfamily"/>
</dbReference>
<dbReference type="InterPro" id="IPR002492">
    <property type="entry name" value="Transposase_Tc1-like"/>
</dbReference>
<dbReference type="InterPro" id="IPR000866">
    <property type="entry name" value="AhpC/TSA"/>
</dbReference>
<dbReference type="Pfam" id="PF01498">
    <property type="entry name" value="HTH_Tnp_Tc3_2"/>
    <property type="match status" value="1"/>
</dbReference>
<name>A0A813F436_POLGL</name>
<keyword evidence="2" id="KW-0732">Signal</keyword>
<dbReference type="GO" id="GO:0006313">
    <property type="term" value="P:DNA transposition"/>
    <property type="evidence" value="ECO:0007669"/>
    <property type="project" value="InterPro"/>
</dbReference>
<dbReference type="GO" id="GO:0030127">
    <property type="term" value="C:COPII vesicle coat"/>
    <property type="evidence" value="ECO:0007669"/>
    <property type="project" value="InterPro"/>
</dbReference>
<dbReference type="Pfam" id="PF04810">
    <property type="entry name" value="zf-Sec23_Sec24"/>
    <property type="match status" value="1"/>
</dbReference>
<dbReference type="SUPFAM" id="SSF82919">
    <property type="entry name" value="Zn-finger domain of Sec23/24"/>
    <property type="match status" value="1"/>
</dbReference>
<dbReference type="InterPro" id="IPR006895">
    <property type="entry name" value="Znf_Sec23_Sec24"/>
</dbReference>
<dbReference type="GO" id="GO:0090110">
    <property type="term" value="P:COPII-coated vesicle cargo loading"/>
    <property type="evidence" value="ECO:0007669"/>
    <property type="project" value="TreeGrafter"/>
</dbReference>
<evidence type="ECO:0000259" key="3">
    <source>
        <dbReference type="Pfam" id="PF00578"/>
    </source>
</evidence>
<proteinExistence type="predicted"/>
<comment type="caution">
    <text evidence="6">The sequence shown here is derived from an EMBL/GenBank/DDBJ whole genome shotgun (WGS) entry which is preliminary data.</text>
</comment>
<keyword evidence="7" id="KW-1185">Reference proteome</keyword>
<dbReference type="GO" id="GO:0070971">
    <property type="term" value="C:endoplasmic reticulum exit site"/>
    <property type="evidence" value="ECO:0007669"/>
    <property type="project" value="TreeGrafter"/>
</dbReference>
<feature type="domain" description="Transposase Tc1-like" evidence="4">
    <location>
        <begin position="719"/>
        <end position="784"/>
    </location>
</feature>
<accession>A0A813F436</accession>
<reference evidence="6" key="1">
    <citation type="submission" date="2021-02" db="EMBL/GenBank/DDBJ databases">
        <authorList>
            <person name="Dougan E. K."/>
            <person name="Rhodes N."/>
            <person name="Thang M."/>
            <person name="Chan C."/>
        </authorList>
    </citation>
    <scope>NUCLEOTIDE SEQUENCE</scope>
</reference>
<gene>
    <name evidence="6" type="ORF">PGLA1383_LOCUS25847</name>
</gene>
<dbReference type="PANTHER" id="PTHR13803">
    <property type="entry name" value="SEC24-RELATED PROTEIN"/>
    <property type="match status" value="1"/>
</dbReference>
<sequence length="1026" mass="111757">MRHRREHRVTVPLCVAASIWAAHVFAGPSLPSGVRPGALATSRIDHGTMGPSRPSQDGTAAAHLCLGAIVGFLAVGVASRRTGVRCNAAVGDAAPEGLGFAELNAEFLAKNTQVLGASADTAAANKAWSEKFSFPFPLISDPDRTIQTSYGGDKRWAVLVDEQRKIQVFWPEAARFFQSVVCWRYLTPGKESPTYVGSAAAIVNAFANDQLAITMVLALSWQRREIGCSTVVSGLAPPPPMAAGCGPPTMNASSPYAGAMSPPGGGASFMVYGQQAPGGYTPGGYTPGGYPQQGMTRLPSSGGFDAASPLRAVTSGAGGATPGGIGGSTPGRAGGATPGKYGQLAVGGASPSRRRNPEPKAPTGSRIDPEQVPRPVGQGEAAKEEGGKVYDTTKYHVPPAATAVFTVVDKGSASCEFMRSTVNQVPAFPSTANTAHVPMAIICQPFAELTPLEEPIPVVNLGEQGPFRCTRCKAYVNPNFTWHNSGREATCNFCGHRTEVPNEYTCSLDEKGRRRDQAERPELIRGTVDYIAPSDYSDTTPSAPATVFVIEATQRSLQCGLFPQVMWTLRSLIGFLEPPSSKCWAQMVSACRRDAVCMHDHQDIAVGCASGSQVSLTGDDSCRIYEIPETLKTGLRETDHGLGQHAGRWVEEESEEEIRLARAWYNDDKEVPSEIAERLGRDKSVITRLLVKKVVRQKQGPPTLLTDAQVDFMVKRLDELVRKANCKYHVTADMLKRSARLKVTVRTMQTALRKRNIYFRKLREKPCLTEQDIADRYAFAKKYRSRTKAWWKKTIHEFIDGKHFKVYLNKTQRERAAQHATFGAYRAPGKGLCGGYVKPKKSLNFNTGAKSALVLGGVGGGRMLLWHTVSDGRWSGQAAANMYAGPLRRALNKKYLGKRKCFVLEDNDPTGFRSAKGIKAKADSKIEPFAIPKRSPDLSVMDYAIWSQVNRRLRKQEASWKKGKKETRCQYVARLRRTAMRLPTAFIVKSIGDMVRRCKRLHEAKGGYFEEGRDKKNGGFLRLSAS</sequence>
<dbReference type="SUPFAM" id="SSF52833">
    <property type="entry name" value="Thioredoxin-like"/>
    <property type="match status" value="1"/>
</dbReference>
<dbReference type="Gene3D" id="3.40.30.10">
    <property type="entry name" value="Glutaredoxin"/>
    <property type="match status" value="1"/>
</dbReference>
<dbReference type="Gene3D" id="3.30.420.10">
    <property type="entry name" value="Ribonuclease H-like superfamily/Ribonuclease H"/>
    <property type="match status" value="1"/>
</dbReference>
<dbReference type="GO" id="GO:0016491">
    <property type="term" value="F:oxidoreductase activity"/>
    <property type="evidence" value="ECO:0007669"/>
    <property type="project" value="InterPro"/>
</dbReference>
<evidence type="ECO:0000259" key="4">
    <source>
        <dbReference type="Pfam" id="PF01498"/>
    </source>
</evidence>
<feature type="domain" description="Alkyl hydroperoxide reductase subunit C/ Thiol specific antioxidant" evidence="3">
    <location>
        <begin position="98"/>
        <end position="167"/>
    </location>
</feature>
<protein>
    <submittedName>
        <fullName evidence="6">Uncharacterized protein</fullName>
    </submittedName>
</protein>
<dbReference type="SUPFAM" id="SSF81995">
    <property type="entry name" value="beta-sandwich domain of Sec23/24"/>
    <property type="match status" value="1"/>
</dbReference>
<dbReference type="AlphaFoldDB" id="A0A813F436"/>
<feature type="chain" id="PRO_5032314156" evidence="2">
    <location>
        <begin position="22"/>
        <end position="1026"/>
    </location>
</feature>
<evidence type="ECO:0000259" key="5">
    <source>
        <dbReference type="Pfam" id="PF04810"/>
    </source>
</evidence>
<evidence type="ECO:0000313" key="7">
    <source>
        <dbReference type="Proteomes" id="UP000654075"/>
    </source>
</evidence>
<dbReference type="GO" id="GO:0000149">
    <property type="term" value="F:SNARE binding"/>
    <property type="evidence" value="ECO:0007669"/>
    <property type="project" value="TreeGrafter"/>
</dbReference>
<dbReference type="GO" id="GO:0006886">
    <property type="term" value="P:intracellular protein transport"/>
    <property type="evidence" value="ECO:0007669"/>
    <property type="project" value="InterPro"/>
</dbReference>
<feature type="region of interest" description="Disordered" evidence="1">
    <location>
        <begin position="297"/>
        <end position="386"/>
    </location>
</feature>
<dbReference type="GO" id="GO:0015074">
    <property type="term" value="P:DNA integration"/>
    <property type="evidence" value="ECO:0007669"/>
    <property type="project" value="InterPro"/>
</dbReference>
<feature type="domain" description="Zinc finger Sec23/Sec24-type" evidence="5">
    <location>
        <begin position="466"/>
        <end position="504"/>
    </location>
</feature>
<feature type="compositionally biased region" description="Gly residues" evidence="1">
    <location>
        <begin position="316"/>
        <end position="337"/>
    </location>
</feature>
<dbReference type="Pfam" id="PF00578">
    <property type="entry name" value="AhpC-TSA"/>
    <property type="match status" value="1"/>
</dbReference>